<evidence type="ECO:0000313" key="2">
    <source>
        <dbReference type="Proteomes" id="UP000184476"/>
    </source>
</evidence>
<protein>
    <recommendedName>
        <fullName evidence="3">Cell-wall binding lipoprotein</fullName>
    </recommendedName>
</protein>
<organism evidence="1 2">
    <name type="scientific">Seinonella peptonophila</name>
    <dbReference type="NCBI Taxonomy" id="112248"/>
    <lineage>
        <taxon>Bacteria</taxon>
        <taxon>Bacillati</taxon>
        <taxon>Bacillota</taxon>
        <taxon>Bacilli</taxon>
        <taxon>Bacillales</taxon>
        <taxon>Thermoactinomycetaceae</taxon>
        <taxon>Seinonella</taxon>
    </lineage>
</organism>
<evidence type="ECO:0008006" key="3">
    <source>
        <dbReference type="Google" id="ProtNLM"/>
    </source>
</evidence>
<name>A0A1M4XAB3_9BACL</name>
<dbReference type="Proteomes" id="UP000184476">
    <property type="component" value="Unassembled WGS sequence"/>
</dbReference>
<reference evidence="1 2" key="1">
    <citation type="submission" date="2016-11" db="EMBL/GenBank/DDBJ databases">
        <authorList>
            <person name="Jaros S."/>
            <person name="Januszkiewicz K."/>
            <person name="Wedrychowicz H."/>
        </authorList>
    </citation>
    <scope>NUCLEOTIDE SEQUENCE [LARGE SCALE GENOMIC DNA]</scope>
    <source>
        <strain evidence="1 2">DSM 44666</strain>
    </source>
</reference>
<accession>A0A1M4XAB3</accession>
<dbReference type="PROSITE" id="PS51257">
    <property type="entry name" value="PROKAR_LIPOPROTEIN"/>
    <property type="match status" value="1"/>
</dbReference>
<dbReference type="AlphaFoldDB" id="A0A1M4XAB3"/>
<keyword evidence="2" id="KW-1185">Reference proteome</keyword>
<proteinExistence type="predicted"/>
<dbReference type="STRING" id="112248.SAMN05444392_104226"/>
<gene>
    <name evidence="1" type="ORF">SAMN05444392_104226</name>
</gene>
<evidence type="ECO:0000313" key="1">
    <source>
        <dbReference type="EMBL" id="SHE90449.1"/>
    </source>
</evidence>
<sequence>MKRVMLTAIIFISLVGCSNIGALFDFGASEKAIGQISQLVNQRNAIHSKLSAGLDSSNMQWTIKKLEQSYQQGKSDPKLLQNLLNQINRSKTSTKERLNRTKAIYSQAAELKYNLHDLPSERKKMAIHALDAFIDLTAKEIELFHFSIKMDEQNETYYQAMGTGKPLPKDDYERLRQEQIKRNKEIKRLSDRFNRVWDIFNVEITGQKVKDPGAF</sequence>
<dbReference type="EMBL" id="FQVL01000004">
    <property type="protein sequence ID" value="SHE90449.1"/>
    <property type="molecule type" value="Genomic_DNA"/>
</dbReference>